<dbReference type="PIRSF" id="PIRSF037394">
    <property type="entry name" value="ABC_thiamine-permease_YkoE_prd"/>
    <property type="match status" value="1"/>
</dbReference>
<keyword evidence="2" id="KW-1133">Transmembrane helix</keyword>
<evidence type="ECO:0000313" key="3">
    <source>
        <dbReference type="EMBL" id="MEK0306465.1"/>
    </source>
</evidence>
<name>A0ABU8ZMJ6_9BIFI</name>
<evidence type="ECO:0000256" key="2">
    <source>
        <dbReference type="SAM" id="Phobius"/>
    </source>
</evidence>
<protein>
    <submittedName>
        <fullName evidence="3">ECF transporter S component</fullName>
    </submittedName>
</protein>
<comment type="caution">
    <text evidence="3">The sequence shown here is derived from an EMBL/GenBank/DDBJ whole genome shotgun (WGS) entry which is preliminary data.</text>
</comment>
<keyword evidence="4" id="KW-1185">Reference proteome</keyword>
<dbReference type="RefSeq" id="WP_340468987.1">
    <property type="nucleotide sequence ID" value="NZ_JBANBB010000001.1"/>
</dbReference>
<dbReference type="EMBL" id="JBANBB010000001">
    <property type="protein sequence ID" value="MEK0306465.1"/>
    <property type="molecule type" value="Genomic_DNA"/>
</dbReference>
<accession>A0ABU8ZMJ6</accession>
<feature type="region of interest" description="Disordered" evidence="1">
    <location>
        <begin position="1"/>
        <end position="22"/>
    </location>
</feature>
<dbReference type="Proteomes" id="UP001373159">
    <property type="component" value="Unassembled WGS sequence"/>
</dbReference>
<dbReference type="Pfam" id="PF09819">
    <property type="entry name" value="ABC_cobalt"/>
    <property type="match status" value="1"/>
</dbReference>
<evidence type="ECO:0000313" key="4">
    <source>
        <dbReference type="Proteomes" id="UP001373159"/>
    </source>
</evidence>
<feature type="transmembrane region" description="Helical" evidence="2">
    <location>
        <begin position="185"/>
        <end position="208"/>
    </location>
</feature>
<keyword evidence="2" id="KW-0472">Membrane</keyword>
<feature type="transmembrane region" description="Helical" evidence="2">
    <location>
        <begin position="152"/>
        <end position="173"/>
    </location>
</feature>
<organism evidence="3 4">
    <name type="scientific">Bifidobacterium favimelis</name>
    <dbReference type="NCBI Taxonomy" id="3122979"/>
    <lineage>
        <taxon>Bacteria</taxon>
        <taxon>Bacillati</taxon>
        <taxon>Actinomycetota</taxon>
        <taxon>Actinomycetes</taxon>
        <taxon>Bifidobacteriales</taxon>
        <taxon>Bifidobacteriaceae</taxon>
        <taxon>Bifidobacterium</taxon>
    </lineage>
</organism>
<keyword evidence="2" id="KW-0812">Transmembrane</keyword>
<evidence type="ECO:0000256" key="1">
    <source>
        <dbReference type="SAM" id="MobiDB-lite"/>
    </source>
</evidence>
<dbReference type="InterPro" id="IPR017195">
    <property type="entry name" value="ABC_thiamin-permease_prd"/>
</dbReference>
<proteinExistence type="predicted"/>
<sequence>MTDNHDARIQGENRIDRQDQGADGKAVPVKVASGPRLRWRVVDIAVASLIGVACALIYQLAALVTSVPWSVINGLLPGLAGLLNGLWLFAGPLAIVIVRKPGAALYGELVAAILESLMGNQWVPAKTLGIGLVQGALAEVVFLALRYRKWNLATTCLSGAASALGCWAFSFFTHLQAINLVGPYGITYLVTTVLSGVLFAGVMVWYLYRAIARTGALERFESGRDINRRRG</sequence>
<feature type="transmembrane region" description="Helical" evidence="2">
    <location>
        <begin position="44"/>
        <end position="69"/>
    </location>
</feature>
<feature type="transmembrane region" description="Helical" evidence="2">
    <location>
        <begin position="75"/>
        <end position="98"/>
    </location>
</feature>
<reference evidence="3 4" key="1">
    <citation type="submission" date="2024-02" db="EMBL/GenBank/DDBJ databases">
        <title>Bifidobacterium honeyensis sp. nov., isolated from the comb honey.</title>
        <authorList>
            <person name="Liu W."/>
            <person name="Li Y."/>
        </authorList>
    </citation>
    <scope>NUCLEOTIDE SEQUENCE [LARGE SCALE GENOMIC DNA]</scope>
    <source>
        <strain evidence="3 4">IMAU50988</strain>
    </source>
</reference>
<gene>
    <name evidence="3" type="ORF">V8P97_03135</name>
</gene>